<keyword evidence="2" id="KW-1185">Reference proteome</keyword>
<evidence type="ECO:0000313" key="1">
    <source>
        <dbReference type="EMBL" id="GIY51709.1"/>
    </source>
</evidence>
<gene>
    <name evidence="1" type="ORF">CEXT_476051</name>
</gene>
<dbReference type="Proteomes" id="UP001054945">
    <property type="component" value="Unassembled WGS sequence"/>
</dbReference>
<dbReference type="AlphaFoldDB" id="A0AAV4U1N0"/>
<dbReference type="EMBL" id="BPLR01012146">
    <property type="protein sequence ID" value="GIY51709.1"/>
    <property type="molecule type" value="Genomic_DNA"/>
</dbReference>
<name>A0AAV4U1N0_CAEEX</name>
<accession>A0AAV4U1N0</accession>
<comment type="caution">
    <text evidence="1">The sequence shown here is derived from an EMBL/GenBank/DDBJ whole genome shotgun (WGS) entry which is preliminary data.</text>
</comment>
<organism evidence="1 2">
    <name type="scientific">Caerostris extrusa</name>
    <name type="common">Bark spider</name>
    <name type="synonym">Caerostris bankana</name>
    <dbReference type="NCBI Taxonomy" id="172846"/>
    <lineage>
        <taxon>Eukaryota</taxon>
        <taxon>Metazoa</taxon>
        <taxon>Ecdysozoa</taxon>
        <taxon>Arthropoda</taxon>
        <taxon>Chelicerata</taxon>
        <taxon>Arachnida</taxon>
        <taxon>Araneae</taxon>
        <taxon>Araneomorphae</taxon>
        <taxon>Entelegynae</taxon>
        <taxon>Araneoidea</taxon>
        <taxon>Araneidae</taxon>
        <taxon>Caerostris</taxon>
    </lineage>
</organism>
<proteinExistence type="predicted"/>
<evidence type="ECO:0000313" key="2">
    <source>
        <dbReference type="Proteomes" id="UP001054945"/>
    </source>
</evidence>
<protein>
    <submittedName>
        <fullName evidence="1">Uncharacterized protein</fullName>
    </submittedName>
</protein>
<sequence>MVKRKETREEKKEVMKSGNFWWNNFSSSHVGFDEWPPKYILEVFEYRRVEVFIGIFFDFLNPIMLRFTRMRRGGGKNYFPISCDTFNKTVRLLMESLFFILREDGSIY</sequence>
<reference evidence="1 2" key="1">
    <citation type="submission" date="2021-06" db="EMBL/GenBank/DDBJ databases">
        <title>Caerostris extrusa draft genome.</title>
        <authorList>
            <person name="Kono N."/>
            <person name="Arakawa K."/>
        </authorList>
    </citation>
    <scope>NUCLEOTIDE SEQUENCE [LARGE SCALE GENOMIC DNA]</scope>
</reference>